<name>A0A7X6D8E1_9ENTE</name>
<keyword evidence="1" id="KW-0677">Repeat</keyword>
<dbReference type="Pfam" id="PF00874">
    <property type="entry name" value="PRD"/>
    <property type="match status" value="2"/>
</dbReference>
<dbReference type="PANTHER" id="PTHR30185">
    <property type="entry name" value="CRYPTIC BETA-GLUCOSIDE BGL OPERON ANTITERMINATOR"/>
    <property type="match status" value="1"/>
</dbReference>
<evidence type="ECO:0000313" key="3">
    <source>
        <dbReference type="Proteomes" id="UP000521358"/>
    </source>
</evidence>
<dbReference type="InterPro" id="IPR036634">
    <property type="entry name" value="PRD_sf"/>
</dbReference>
<dbReference type="EMBL" id="JAAVMB010000005">
    <property type="protein sequence ID" value="NKC67662.1"/>
    <property type="molecule type" value="Genomic_DNA"/>
</dbReference>
<dbReference type="InterPro" id="IPR011608">
    <property type="entry name" value="PRD"/>
</dbReference>
<dbReference type="PROSITE" id="PS51372">
    <property type="entry name" value="PRD_2"/>
    <property type="match status" value="2"/>
</dbReference>
<gene>
    <name evidence="2" type="ORF">HED35_06145</name>
</gene>
<accession>A0A7X6D8E1</accession>
<dbReference type="InterPro" id="IPR050661">
    <property type="entry name" value="BglG_antiterminators"/>
</dbReference>
<dbReference type="SUPFAM" id="SSF50151">
    <property type="entry name" value="SacY-like RNA-binding domain"/>
    <property type="match status" value="1"/>
</dbReference>
<protein>
    <submittedName>
        <fullName evidence="2">PRD domain-containing protein</fullName>
    </submittedName>
</protein>
<dbReference type="SUPFAM" id="SSF63520">
    <property type="entry name" value="PTS-regulatory domain, PRD"/>
    <property type="match status" value="2"/>
</dbReference>
<reference evidence="2 3" key="1">
    <citation type="submission" date="2020-03" db="EMBL/GenBank/DDBJ databases">
        <title>Bacterial samples isolated from urine from healthy bovine heifers (Gyr breed).</title>
        <authorList>
            <person name="Giannattasio-Ferraz S."/>
            <person name="Maskeri L."/>
            <person name="Penido A."/>
            <person name="Barbosa-Stancioli E.F."/>
            <person name="Putonti C."/>
        </authorList>
    </citation>
    <scope>NUCLEOTIDE SEQUENCE [LARGE SCALE GENOMIC DNA]</scope>
    <source>
        <strain evidence="2 3">UFMG-H7</strain>
    </source>
</reference>
<dbReference type="SMART" id="SM01061">
    <property type="entry name" value="CAT_RBD"/>
    <property type="match status" value="1"/>
</dbReference>
<sequence>MLRLKRVLNNNTALVHDEMGLEKIVIGKGIAYNKRPGHVIKETTVDKTFIIESSDVTEKFVQLVKEVPVNHLDLATQIIKDAEVELNQSFDDLTYIGLADHINYAINRFKSGQEIKNALLFEIKKFYPKEFQAAKHAVEKIAKSEMLSLNDDEAGFIALHFVNGQQKNNNNALVTTEVLQKVILILEDLLEIEMNEESLNYLRFVTHLRYFIQRISSDGYREKEKPDMIDQVFELYPKARESVEVISDYIQGKLHCEVYPEEKMYLTLHVQRLIK</sequence>
<dbReference type="PANTHER" id="PTHR30185:SF15">
    <property type="entry name" value="CRYPTIC BETA-GLUCOSIDE BGL OPERON ANTITERMINATOR"/>
    <property type="match status" value="1"/>
</dbReference>
<dbReference type="RefSeq" id="WP_086342473.1">
    <property type="nucleotide sequence ID" value="NZ_JAFLWJ010000006.1"/>
</dbReference>
<evidence type="ECO:0000313" key="2">
    <source>
        <dbReference type="EMBL" id="NKC67662.1"/>
    </source>
</evidence>
<comment type="caution">
    <text evidence="2">The sequence shown here is derived from an EMBL/GenBank/DDBJ whole genome shotgun (WGS) entry which is preliminary data.</text>
</comment>
<dbReference type="Pfam" id="PF03123">
    <property type="entry name" value="CAT_RBD"/>
    <property type="match status" value="1"/>
</dbReference>
<dbReference type="GO" id="GO:0003723">
    <property type="term" value="F:RNA binding"/>
    <property type="evidence" value="ECO:0007669"/>
    <property type="project" value="InterPro"/>
</dbReference>
<dbReference type="InterPro" id="IPR004341">
    <property type="entry name" value="CAT_RNA-bd_dom"/>
</dbReference>
<evidence type="ECO:0000256" key="1">
    <source>
        <dbReference type="ARBA" id="ARBA00022737"/>
    </source>
</evidence>
<dbReference type="Gene3D" id="2.30.24.10">
    <property type="entry name" value="CAT RNA-binding domain"/>
    <property type="match status" value="1"/>
</dbReference>
<dbReference type="GO" id="GO:0006355">
    <property type="term" value="P:regulation of DNA-templated transcription"/>
    <property type="evidence" value="ECO:0007669"/>
    <property type="project" value="InterPro"/>
</dbReference>
<proteinExistence type="predicted"/>
<dbReference type="AlphaFoldDB" id="A0A7X6D8E1"/>
<dbReference type="InterPro" id="IPR036650">
    <property type="entry name" value="CAT_RNA-bd_dom_sf"/>
</dbReference>
<dbReference type="Proteomes" id="UP000521358">
    <property type="component" value="Unassembled WGS sequence"/>
</dbReference>
<dbReference type="Gene3D" id="1.10.1790.10">
    <property type="entry name" value="PRD domain"/>
    <property type="match status" value="2"/>
</dbReference>
<organism evidence="2 3">
    <name type="scientific">Vagococcus fluvialis</name>
    <dbReference type="NCBI Taxonomy" id="2738"/>
    <lineage>
        <taxon>Bacteria</taxon>
        <taxon>Bacillati</taxon>
        <taxon>Bacillota</taxon>
        <taxon>Bacilli</taxon>
        <taxon>Lactobacillales</taxon>
        <taxon>Enterococcaceae</taxon>
        <taxon>Vagococcus</taxon>
    </lineage>
</organism>